<evidence type="ECO:0000313" key="1">
    <source>
        <dbReference type="EMBL" id="AGE96100.1"/>
    </source>
</evidence>
<proteinExistence type="predicted"/>
<dbReference type="VEuPathDB" id="MicrosporidiaDB:AEWQ_010750"/>
<name>M1KA78_ENCCN</name>
<protein>
    <submittedName>
        <fullName evidence="1">Uncharacterized protein</fullName>
    </submittedName>
</protein>
<sequence length="162" mass="18538">MVRERLTKEDEENIDMILNPYPLATEDALNEIEMSTDPAVRNQRVGDLSVILSNAAAVLNPRVQEKFPRLISLLKDKHIYNSSALMLSDACRHMEGIQNAFKALGIFELLDFTVDHYKATSSLVYSLCIENKDNTAYFVEKYYSTERDRDNALIQNLRGQSF</sequence>
<dbReference type="VEuPathDB" id="MicrosporidiaDB:M970_010780"/>
<dbReference type="EMBL" id="KC513612">
    <property type="protein sequence ID" value="AGE96100.1"/>
    <property type="molecule type" value="Genomic_DNA"/>
</dbReference>
<dbReference type="VEuPathDB" id="MicrosporidiaDB:AEWR_010780"/>
<organism evidence="1">
    <name type="scientific">Encephalitozoon cuniculi</name>
    <name type="common">Microsporidian parasite</name>
    <dbReference type="NCBI Taxonomy" id="6035"/>
    <lineage>
        <taxon>Eukaryota</taxon>
        <taxon>Fungi</taxon>
        <taxon>Fungi incertae sedis</taxon>
        <taxon>Microsporidia</taxon>
        <taxon>Unikaryonidae</taxon>
        <taxon>Encephalitozoon</taxon>
    </lineage>
</organism>
<gene>
    <name evidence="1" type="ORF">ECU01_0950</name>
</gene>
<dbReference type="VEuPathDB" id="MicrosporidiaDB:AEWD_010780"/>
<reference evidence="1" key="1">
    <citation type="journal article" date="2013" name="Eukaryot. Cell">
        <title>Extremely Reduced Levels of Heterozygosity in the Vertebrate Pathogen Encephalitozoon cuniculi.</title>
        <authorList>
            <person name="Selman M."/>
            <person name="Sak B."/>
            <person name="Kvac M."/>
            <person name="Farinelli L."/>
            <person name="Weiss L.M."/>
            <person name="Corradi N."/>
        </authorList>
    </citation>
    <scope>NUCLEOTIDE SEQUENCE</scope>
</reference>
<dbReference type="AlphaFoldDB" id="M1KA78"/>
<dbReference type="VEuPathDB" id="MicrosporidiaDB:ECU01_0950"/>
<accession>M1KA78</accession>